<keyword evidence="1" id="KW-0812">Transmembrane</keyword>
<name>A0A3E1NYX2_9BACT</name>
<dbReference type="PANTHER" id="PTHR48079:SF6">
    <property type="entry name" value="NAD(P)-BINDING DOMAIN-CONTAINING PROTEIN-RELATED"/>
    <property type="match status" value="1"/>
</dbReference>
<keyword evidence="3" id="KW-1185">Reference proteome</keyword>
<dbReference type="SUPFAM" id="SSF51735">
    <property type="entry name" value="NAD(P)-binding Rossmann-fold domains"/>
    <property type="match status" value="1"/>
</dbReference>
<dbReference type="GO" id="GO:0004029">
    <property type="term" value="F:aldehyde dehydrogenase (NAD+) activity"/>
    <property type="evidence" value="ECO:0007669"/>
    <property type="project" value="TreeGrafter"/>
</dbReference>
<evidence type="ECO:0000256" key="1">
    <source>
        <dbReference type="SAM" id="Phobius"/>
    </source>
</evidence>
<evidence type="ECO:0000313" key="3">
    <source>
        <dbReference type="Proteomes" id="UP000261174"/>
    </source>
</evidence>
<dbReference type="EMBL" id="QTJV01000008">
    <property type="protein sequence ID" value="RFM32948.1"/>
    <property type="molecule type" value="Genomic_DNA"/>
</dbReference>
<dbReference type="RefSeq" id="WP_116855384.1">
    <property type="nucleotide sequence ID" value="NZ_QTJV01000008.1"/>
</dbReference>
<accession>A0A3E1NYX2</accession>
<dbReference type="GO" id="GO:0005737">
    <property type="term" value="C:cytoplasm"/>
    <property type="evidence" value="ECO:0007669"/>
    <property type="project" value="TreeGrafter"/>
</dbReference>
<dbReference type="InterPro" id="IPR036291">
    <property type="entry name" value="NAD(P)-bd_dom_sf"/>
</dbReference>
<comment type="caution">
    <text evidence="2">The sequence shown here is derived from an EMBL/GenBank/DDBJ whole genome shotgun (WGS) entry which is preliminary data.</text>
</comment>
<dbReference type="AlphaFoldDB" id="A0A3E1NYX2"/>
<organism evidence="2 3">
    <name type="scientific">Chitinophaga silvisoli</name>
    <dbReference type="NCBI Taxonomy" id="2291814"/>
    <lineage>
        <taxon>Bacteria</taxon>
        <taxon>Pseudomonadati</taxon>
        <taxon>Bacteroidota</taxon>
        <taxon>Chitinophagia</taxon>
        <taxon>Chitinophagales</taxon>
        <taxon>Chitinophagaceae</taxon>
        <taxon>Chitinophaga</taxon>
    </lineage>
</organism>
<dbReference type="Proteomes" id="UP000261174">
    <property type="component" value="Unassembled WGS sequence"/>
</dbReference>
<sequence length="279" mass="31060">MEQNEHIKDKSISVLGCGWLGLPLAGLFVQQGYRVKGSVTSEEKLEALFDKGILPYQLTISDKEINCSDLQGFLESEILVINFPPSRRPDITTYHPAQIALLIQAIEASPVKHVLFISSTSVYPDLNREITEQDIVPATKGSGQALLLAENLLLSQTRFTTTILRLGGLIGYDRMPARFLAGKKDVENGDAPINVIHQDDCIGLISALIEQEVWEDIFHAAADEHPTRRIYYTLAAEKAGLEVPTFAEGKPLCFKIINSDKIKRRLHYTFKHPNPLALL</sequence>
<feature type="transmembrane region" description="Helical" evidence="1">
    <location>
        <begin position="12"/>
        <end position="29"/>
    </location>
</feature>
<dbReference type="PANTHER" id="PTHR48079">
    <property type="entry name" value="PROTEIN YEEZ"/>
    <property type="match status" value="1"/>
</dbReference>
<dbReference type="OrthoDB" id="751203at2"/>
<proteinExistence type="predicted"/>
<dbReference type="InterPro" id="IPR051783">
    <property type="entry name" value="NAD(P)-dependent_oxidoreduct"/>
</dbReference>
<dbReference type="Gene3D" id="3.40.50.720">
    <property type="entry name" value="NAD(P)-binding Rossmann-like Domain"/>
    <property type="match status" value="1"/>
</dbReference>
<keyword evidence="1" id="KW-0472">Membrane</keyword>
<reference evidence="2 3" key="1">
    <citation type="submission" date="2018-08" db="EMBL/GenBank/DDBJ databases">
        <title>Chitinophaga sp. K20C18050901, a novel bacterium isolated from forest soil.</title>
        <authorList>
            <person name="Wang C."/>
        </authorList>
    </citation>
    <scope>NUCLEOTIDE SEQUENCE [LARGE SCALE GENOMIC DNA]</scope>
    <source>
        <strain evidence="2 3">K20C18050901</strain>
    </source>
</reference>
<evidence type="ECO:0000313" key="2">
    <source>
        <dbReference type="EMBL" id="RFM32948.1"/>
    </source>
</evidence>
<gene>
    <name evidence="2" type="ORF">DXN04_21165</name>
</gene>
<protein>
    <submittedName>
        <fullName evidence="2">SDR family NAD(P)-dependent oxidoreductase</fullName>
    </submittedName>
</protein>
<keyword evidence="1" id="KW-1133">Transmembrane helix</keyword>